<dbReference type="PROSITE" id="PS50011">
    <property type="entry name" value="PROTEIN_KINASE_DOM"/>
    <property type="match status" value="1"/>
</dbReference>
<keyword evidence="1" id="KW-0547">Nucleotide-binding</keyword>
<feature type="domain" description="Protein kinase" evidence="3">
    <location>
        <begin position="1"/>
        <end position="279"/>
    </location>
</feature>
<dbReference type="CDD" id="cd00192">
    <property type="entry name" value="PTKc"/>
    <property type="match status" value="1"/>
</dbReference>
<dbReference type="PRINTS" id="PR00109">
    <property type="entry name" value="TYRKINASE"/>
</dbReference>
<evidence type="ECO:0000313" key="5">
    <source>
        <dbReference type="WBParaSite" id="Hba_06448"/>
    </source>
</evidence>
<dbReference type="WBParaSite" id="Hba_06448">
    <property type="protein sequence ID" value="Hba_06448"/>
    <property type="gene ID" value="Hba_06448"/>
</dbReference>
<dbReference type="InterPro" id="IPR001245">
    <property type="entry name" value="Ser-Thr/Tyr_kinase_cat_dom"/>
</dbReference>
<evidence type="ECO:0000259" key="3">
    <source>
        <dbReference type="PROSITE" id="PS50011"/>
    </source>
</evidence>
<dbReference type="Proteomes" id="UP000095283">
    <property type="component" value="Unplaced"/>
</dbReference>
<accession>A0A1I7WMS0</accession>
<organism evidence="4 5">
    <name type="scientific">Heterorhabditis bacteriophora</name>
    <name type="common">Entomopathogenic nematode worm</name>
    <dbReference type="NCBI Taxonomy" id="37862"/>
    <lineage>
        <taxon>Eukaryota</taxon>
        <taxon>Metazoa</taxon>
        <taxon>Ecdysozoa</taxon>
        <taxon>Nematoda</taxon>
        <taxon>Chromadorea</taxon>
        <taxon>Rhabditida</taxon>
        <taxon>Rhabditina</taxon>
        <taxon>Rhabditomorpha</taxon>
        <taxon>Strongyloidea</taxon>
        <taxon>Heterorhabditidae</taxon>
        <taxon>Heterorhabditis</taxon>
    </lineage>
</organism>
<reference evidence="5" key="1">
    <citation type="submission" date="2016-11" db="UniProtKB">
        <authorList>
            <consortium name="WormBaseParasite"/>
        </authorList>
    </citation>
    <scope>IDENTIFICATION</scope>
</reference>
<evidence type="ECO:0000313" key="4">
    <source>
        <dbReference type="Proteomes" id="UP000095283"/>
    </source>
</evidence>
<dbReference type="InterPro" id="IPR011009">
    <property type="entry name" value="Kinase-like_dom_sf"/>
</dbReference>
<protein>
    <submittedName>
        <fullName evidence="5">Protein kinase domain-containing protein</fullName>
    </submittedName>
</protein>
<evidence type="ECO:0000256" key="2">
    <source>
        <dbReference type="ARBA" id="ARBA00022840"/>
    </source>
</evidence>
<dbReference type="SUPFAM" id="SSF56112">
    <property type="entry name" value="Protein kinase-like (PK-like)"/>
    <property type="match status" value="1"/>
</dbReference>
<dbReference type="Gene3D" id="1.10.510.10">
    <property type="entry name" value="Transferase(Phosphotransferase) domain 1"/>
    <property type="match status" value="1"/>
</dbReference>
<dbReference type="InterPro" id="IPR008266">
    <property type="entry name" value="Tyr_kinase_AS"/>
</dbReference>
<dbReference type="PANTHER" id="PTHR24418">
    <property type="entry name" value="TYROSINE-PROTEIN KINASE"/>
    <property type="match status" value="1"/>
</dbReference>
<dbReference type="GO" id="GO:0005524">
    <property type="term" value="F:ATP binding"/>
    <property type="evidence" value="ECO:0007669"/>
    <property type="project" value="UniProtKB-KW"/>
</dbReference>
<dbReference type="InterPro" id="IPR050198">
    <property type="entry name" value="Non-receptor_tyrosine_kinases"/>
</dbReference>
<keyword evidence="4" id="KW-1185">Reference proteome</keyword>
<dbReference type="InterPro" id="IPR000719">
    <property type="entry name" value="Prot_kinase_dom"/>
</dbReference>
<dbReference type="GO" id="GO:0004672">
    <property type="term" value="F:protein kinase activity"/>
    <property type="evidence" value="ECO:0007669"/>
    <property type="project" value="InterPro"/>
</dbReference>
<dbReference type="PROSITE" id="PS00109">
    <property type="entry name" value="PROTEIN_KINASE_TYR"/>
    <property type="match status" value="1"/>
</dbReference>
<dbReference type="AlphaFoldDB" id="A0A1I7WMS0"/>
<evidence type="ECO:0000256" key="1">
    <source>
        <dbReference type="ARBA" id="ARBA00022741"/>
    </source>
</evidence>
<name>A0A1I7WMS0_HETBA</name>
<proteinExistence type="predicted"/>
<dbReference type="Pfam" id="PF07714">
    <property type="entry name" value="PK_Tyr_Ser-Thr"/>
    <property type="match status" value="1"/>
</dbReference>
<keyword evidence="2" id="KW-0067">ATP-binding</keyword>
<sequence length="334" mass="37695">MEISCDGFPVDNVDPSKVRREIILSVLTETGELTTNSIMGLPNTSSKTKGTGDLSKTKIKEMMREARLMRNFKHKNIVRIYGVAVDEQPLYIILELVKGGALNIYLRTNANSVDIREKIAMCLGSALGIEYLHKQNCIHMDLAARNCLYSEDKVVKISDFGLSRIGSQYTIRTAMKLPIKWLAPETITTFTFSLKTDVFSYGVMVYEIFADGGEPWDGVTNAEVKKGLTEGRVLTLPMSCPEKLRNFIRDRVYTKEPGGRATMSEVIRFFVENMQSESLEMEMKTDEKDKALKEDGERSLFDRLVRSPLKSVISDPSAHIESFEDKVKIFLSNC</sequence>